<evidence type="ECO:0008006" key="3">
    <source>
        <dbReference type="Google" id="ProtNLM"/>
    </source>
</evidence>
<dbReference type="EMBL" id="BAAADS010000001">
    <property type="protein sequence ID" value="GAA0591993.1"/>
    <property type="molecule type" value="Genomic_DNA"/>
</dbReference>
<proteinExistence type="predicted"/>
<dbReference type="Proteomes" id="UP001500866">
    <property type="component" value="Unassembled WGS sequence"/>
</dbReference>
<protein>
    <recommendedName>
        <fullName evidence="3">Preprotein translocase subunit SecA</fullName>
    </recommendedName>
</protein>
<dbReference type="RefSeq" id="WP_343810015.1">
    <property type="nucleotide sequence ID" value="NZ_BAAADS010000001.1"/>
</dbReference>
<keyword evidence="2" id="KW-1185">Reference proteome</keyword>
<dbReference type="SUPFAM" id="SSF103642">
    <property type="entry name" value="Sec-C motif"/>
    <property type="match status" value="1"/>
</dbReference>
<comment type="caution">
    <text evidence="1">The sequence shown here is derived from an EMBL/GenBank/DDBJ whole genome shotgun (WGS) entry which is preliminary data.</text>
</comment>
<dbReference type="PANTHER" id="PTHR33747:SF1">
    <property type="entry name" value="ADENYLATE CYCLASE-ASSOCIATED CAP C-TERMINAL DOMAIN-CONTAINING PROTEIN"/>
    <property type="match status" value="1"/>
</dbReference>
<dbReference type="Gene3D" id="3.10.450.50">
    <property type="match status" value="1"/>
</dbReference>
<dbReference type="Pfam" id="PF02810">
    <property type="entry name" value="SEC-C"/>
    <property type="match status" value="1"/>
</dbReference>
<accession>A0ABN1FJB2</accession>
<sequence length="165" mass="19033">MRIVNPADILRGETCSYIDVFGDSQILAIADNQNSAVQYYVVDMYCMNPACKCDDVFIQFIKNEERVNYVRADFTVLFSLRTKKYEIKEIAGVSEQEVNDVVMKEVRKDNEMVNMLKQRYKKMKEVGRYVLQGENNMADREEDKPNRNDACTCGSGKKYKKCCGA</sequence>
<name>A0ABN1FJB2_9BACI</name>
<reference evidence="1 2" key="1">
    <citation type="journal article" date="2019" name="Int. J. Syst. Evol. Microbiol.">
        <title>The Global Catalogue of Microorganisms (GCM) 10K type strain sequencing project: providing services to taxonomists for standard genome sequencing and annotation.</title>
        <authorList>
            <consortium name="The Broad Institute Genomics Platform"/>
            <consortium name="The Broad Institute Genome Sequencing Center for Infectious Disease"/>
            <person name="Wu L."/>
            <person name="Ma J."/>
        </authorList>
    </citation>
    <scope>NUCLEOTIDE SEQUENCE [LARGE SCALE GENOMIC DNA]</scope>
    <source>
        <strain evidence="1 2">JCM 15395</strain>
    </source>
</reference>
<evidence type="ECO:0000313" key="2">
    <source>
        <dbReference type="Proteomes" id="UP001500866"/>
    </source>
</evidence>
<dbReference type="PANTHER" id="PTHR33747">
    <property type="entry name" value="UPF0225 PROTEIN SCO1677"/>
    <property type="match status" value="1"/>
</dbReference>
<gene>
    <name evidence="1" type="ORF">GCM10009001_05180</name>
</gene>
<organism evidence="1 2">
    <name type="scientific">Virgibacillus siamensis</name>
    <dbReference type="NCBI Taxonomy" id="480071"/>
    <lineage>
        <taxon>Bacteria</taxon>
        <taxon>Bacillati</taxon>
        <taxon>Bacillota</taxon>
        <taxon>Bacilli</taxon>
        <taxon>Bacillales</taxon>
        <taxon>Bacillaceae</taxon>
        <taxon>Virgibacillus</taxon>
    </lineage>
</organism>
<evidence type="ECO:0000313" key="1">
    <source>
        <dbReference type="EMBL" id="GAA0591993.1"/>
    </source>
</evidence>
<dbReference type="InterPro" id="IPR004027">
    <property type="entry name" value="SEC_C_motif"/>
</dbReference>